<dbReference type="Proteomes" id="UP001157418">
    <property type="component" value="Unassembled WGS sequence"/>
</dbReference>
<reference evidence="2 3" key="1">
    <citation type="submission" date="2022-01" db="EMBL/GenBank/DDBJ databases">
        <authorList>
            <person name="Xiong W."/>
            <person name="Schranz E."/>
        </authorList>
    </citation>
    <scope>NUCLEOTIDE SEQUENCE [LARGE SCALE GENOMIC DNA]</scope>
</reference>
<keyword evidence="3" id="KW-1185">Reference proteome</keyword>
<comment type="caution">
    <text evidence="2">The sequence shown here is derived from an EMBL/GenBank/DDBJ whole genome shotgun (WGS) entry which is preliminary data.</text>
</comment>
<proteinExistence type="predicted"/>
<sequence length="80" mass="8676">MFDPGELSVVVEMTQAMHASVKAFMDTDFASYLCLGELDLGGLCQLCNDPDVEDVPPEHDPSQAGASSDSLETMSQRQYC</sequence>
<evidence type="ECO:0000313" key="2">
    <source>
        <dbReference type="EMBL" id="CAH1446249.1"/>
    </source>
</evidence>
<organism evidence="2 3">
    <name type="scientific">Lactuca virosa</name>
    <dbReference type="NCBI Taxonomy" id="75947"/>
    <lineage>
        <taxon>Eukaryota</taxon>
        <taxon>Viridiplantae</taxon>
        <taxon>Streptophyta</taxon>
        <taxon>Embryophyta</taxon>
        <taxon>Tracheophyta</taxon>
        <taxon>Spermatophyta</taxon>
        <taxon>Magnoliopsida</taxon>
        <taxon>eudicotyledons</taxon>
        <taxon>Gunneridae</taxon>
        <taxon>Pentapetalae</taxon>
        <taxon>asterids</taxon>
        <taxon>campanulids</taxon>
        <taxon>Asterales</taxon>
        <taxon>Asteraceae</taxon>
        <taxon>Cichorioideae</taxon>
        <taxon>Cichorieae</taxon>
        <taxon>Lactucinae</taxon>
        <taxon>Lactuca</taxon>
    </lineage>
</organism>
<name>A0AAU9P7Y7_9ASTR</name>
<evidence type="ECO:0000313" key="3">
    <source>
        <dbReference type="Proteomes" id="UP001157418"/>
    </source>
</evidence>
<protein>
    <submittedName>
        <fullName evidence="2">Uncharacterized protein</fullName>
    </submittedName>
</protein>
<dbReference type="AlphaFoldDB" id="A0AAU9P7Y7"/>
<dbReference type="EMBL" id="CAKMRJ010005523">
    <property type="protein sequence ID" value="CAH1446249.1"/>
    <property type="molecule type" value="Genomic_DNA"/>
</dbReference>
<feature type="region of interest" description="Disordered" evidence="1">
    <location>
        <begin position="50"/>
        <end position="80"/>
    </location>
</feature>
<gene>
    <name evidence="2" type="ORF">LVIROSA_LOCUS31959</name>
</gene>
<accession>A0AAU9P7Y7</accession>
<feature type="compositionally biased region" description="Polar residues" evidence="1">
    <location>
        <begin position="64"/>
        <end position="80"/>
    </location>
</feature>
<evidence type="ECO:0000256" key="1">
    <source>
        <dbReference type="SAM" id="MobiDB-lite"/>
    </source>
</evidence>